<sequence>MLSKFIGVMVLQKTKIVILVVLTVLFTLRAAAGSASAATIYVEPGDSIQRAVNNAQPGDTIIVKPGTYNGDIEISTANLTLVSSSPHKAIIKAKNNAFNIYESNVVIKNFDIRGPGKYSGVCFLFSRIESTNGAFYCTVQNNKISNFSIGADVGFYMNSGSEHILNNDIFNCQTGIYAFDLMFETLTVSGNRITNCDNGLYLIDAPCIVTNNYFNNTVNINAPEGVECIFNTTKTAGKNIVGGPYRGGNYWATPSGRSFSQTHSDKNGDGFADEPYILGNSIDYLPLISLKPPVAAFSASPTSGKAPLKVKFTDRSTSLPTSWKWSFGDGYYSTAKNPVHKYGKAGKYTVSLEVKNKKGSNKTTYNYISVK</sequence>
<dbReference type="EMBL" id="CP009501">
    <property type="protein sequence ID" value="AKB13945.1"/>
    <property type="molecule type" value="Genomic_DNA"/>
</dbReference>
<evidence type="ECO:0000313" key="3">
    <source>
        <dbReference type="Proteomes" id="UP000066529"/>
    </source>
</evidence>
<dbReference type="STRING" id="523844.MSTHT_2187"/>
<dbReference type="Pfam" id="PF05048">
    <property type="entry name" value="NosD"/>
    <property type="match status" value="1"/>
</dbReference>
<dbReference type="InterPro" id="IPR007742">
    <property type="entry name" value="NosD_dom"/>
</dbReference>
<dbReference type="SMART" id="SM00089">
    <property type="entry name" value="PKD"/>
    <property type="match status" value="1"/>
</dbReference>
<dbReference type="SUPFAM" id="SSF51126">
    <property type="entry name" value="Pectin lyase-like"/>
    <property type="match status" value="1"/>
</dbReference>
<dbReference type="PANTHER" id="PTHR36842:SF1">
    <property type="entry name" value="PROTEIN TOLB"/>
    <property type="match status" value="1"/>
</dbReference>
<dbReference type="PROSITE" id="PS50093">
    <property type="entry name" value="PKD"/>
    <property type="match status" value="1"/>
</dbReference>
<evidence type="ECO:0000313" key="2">
    <source>
        <dbReference type="EMBL" id="AKB13945.1"/>
    </source>
</evidence>
<dbReference type="InterPro" id="IPR011050">
    <property type="entry name" value="Pectin_lyase_fold/virulence"/>
</dbReference>
<dbReference type="InterPro" id="IPR013783">
    <property type="entry name" value="Ig-like_fold"/>
</dbReference>
<dbReference type="Pfam" id="PF18911">
    <property type="entry name" value="PKD_4"/>
    <property type="match status" value="1"/>
</dbReference>
<dbReference type="AlphaFoldDB" id="A0A0E3ND95"/>
<dbReference type="InterPro" id="IPR022409">
    <property type="entry name" value="PKD/Chitinase_dom"/>
</dbReference>
<dbReference type="SUPFAM" id="SSF49299">
    <property type="entry name" value="PKD domain"/>
    <property type="match status" value="1"/>
</dbReference>
<evidence type="ECO:0000259" key="1">
    <source>
        <dbReference type="PROSITE" id="PS50093"/>
    </source>
</evidence>
<protein>
    <submittedName>
        <fullName evidence="2">Cell surface protein</fullName>
    </submittedName>
</protein>
<dbReference type="InterPro" id="IPR000601">
    <property type="entry name" value="PKD_dom"/>
</dbReference>
<dbReference type="PATRIC" id="fig|523844.20.peg.2685"/>
<dbReference type="CDD" id="cd00146">
    <property type="entry name" value="PKD"/>
    <property type="match status" value="1"/>
</dbReference>
<accession>A0A0E3ND95</accession>
<gene>
    <name evidence="2" type="ORF">MSTHT_2187</name>
</gene>
<dbReference type="HOGENOM" id="CLU_009318_4_2_2"/>
<dbReference type="Proteomes" id="UP000066529">
    <property type="component" value="Chromosome"/>
</dbReference>
<dbReference type="InterPro" id="IPR035986">
    <property type="entry name" value="PKD_dom_sf"/>
</dbReference>
<name>A0A0E3ND95_METTT</name>
<proteinExistence type="predicted"/>
<reference evidence="2 3" key="1">
    <citation type="submission" date="2014-07" db="EMBL/GenBank/DDBJ databases">
        <title>Methanogenic archaea and the global carbon cycle.</title>
        <authorList>
            <person name="Henriksen J.R."/>
            <person name="Luke J."/>
            <person name="Reinhart S."/>
            <person name="Benedict M.N."/>
            <person name="Youngblut N.D."/>
            <person name="Metcalf M.E."/>
            <person name="Whitaker R.J."/>
            <person name="Metcalf W.W."/>
        </authorList>
    </citation>
    <scope>NUCLEOTIDE SEQUENCE [LARGE SCALE GENOMIC DNA]</scope>
    <source>
        <strain evidence="3">ATCC 43570 / DSM 1825 / OCM 12 / VKM B-1830 / TM-1</strain>
    </source>
</reference>
<organism evidence="2 3">
    <name type="scientific">Methanosarcina thermophila (strain ATCC 43570 / DSM 1825 / OCM 12 / VKM B-1830 / TM-1)</name>
    <dbReference type="NCBI Taxonomy" id="523844"/>
    <lineage>
        <taxon>Archaea</taxon>
        <taxon>Methanobacteriati</taxon>
        <taxon>Methanobacteriota</taxon>
        <taxon>Stenosarchaea group</taxon>
        <taxon>Methanomicrobia</taxon>
        <taxon>Methanosarcinales</taxon>
        <taxon>Methanosarcinaceae</taxon>
        <taxon>Methanosarcina</taxon>
    </lineage>
</organism>
<feature type="domain" description="PKD" evidence="1">
    <location>
        <begin position="293"/>
        <end position="371"/>
    </location>
</feature>
<dbReference type="KEGG" id="mthr:MSTHT_2187"/>
<dbReference type="InterPro" id="IPR012334">
    <property type="entry name" value="Pectin_lyas_fold"/>
</dbReference>
<dbReference type="Gene3D" id="2.60.40.10">
    <property type="entry name" value="Immunoglobulins"/>
    <property type="match status" value="1"/>
</dbReference>
<dbReference type="FunFam" id="2.60.40.10:FF:000270">
    <property type="entry name" value="Cell surface protein"/>
    <property type="match status" value="1"/>
</dbReference>
<dbReference type="PANTHER" id="PTHR36842">
    <property type="entry name" value="PROTEIN TOLB HOMOLOG"/>
    <property type="match status" value="1"/>
</dbReference>
<dbReference type="Gene3D" id="2.160.20.10">
    <property type="entry name" value="Single-stranded right-handed beta-helix, Pectin lyase-like"/>
    <property type="match status" value="1"/>
</dbReference>